<dbReference type="PANTHER" id="PTHR43056:SF10">
    <property type="entry name" value="COCE_NOND FAMILY, PUTATIVE (AFU_ORTHOLOGUE AFUA_7G00600)-RELATED"/>
    <property type="match status" value="1"/>
</dbReference>
<protein>
    <recommendedName>
        <fullName evidence="1">Xaa-Pro dipeptidyl-peptidase C-terminal domain-containing protein</fullName>
    </recommendedName>
</protein>
<dbReference type="InterPro" id="IPR013736">
    <property type="entry name" value="Xaa-Pro_dipept_C"/>
</dbReference>
<dbReference type="Proteomes" id="UP000799777">
    <property type="component" value="Unassembled WGS sequence"/>
</dbReference>
<organism evidence="2 3">
    <name type="scientific">Setomelanomma holmii</name>
    <dbReference type="NCBI Taxonomy" id="210430"/>
    <lineage>
        <taxon>Eukaryota</taxon>
        <taxon>Fungi</taxon>
        <taxon>Dikarya</taxon>
        <taxon>Ascomycota</taxon>
        <taxon>Pezizomycotina</taxon>
        <taxon>Dothideomycetes</taxon>
        <taxon>Pleosporomycetidae</taxon>
        <taxon>Pleosporales</taxon>
        <taxon>Pleosporineae</taxon>
        <taxon>Phaeosphaeriaceae</taxon>
        <taxon>Setomelanomma</taxon>
    </lineage>
</organism>
<dbReference type="Gene3D" id="1.10.3020.20">
    <property type="match status" value="1"/>
</dbReference>
<reference evidence="2" key="1">
    <citation type="journal article" date="2020" name="Stud. Mycol.">
        <title>101 Dothideomycetes genomes: a test case for predicting lifestyles and emergence of pathogens.</title>
        <authorList>
            <person name="Haridas S."/>
            <person name="Albert R."/>
            <person name="Binder M."/>
            <person name="Bloem J."/>
            <person name="Labutti K."/>
            <person name="Salamov A."/>
            <person name="Andreopoulos B."/>
            <person name="Baker S."/>
            <person name="Barry K."/>
            <person name="Bills G."/>
            <person name="Bluhm B."/>
            <person name="Cannon C."/>
            <person name="Castanera R."/>
            <person name="Culley D."/>
            <person name="Daum C."/>
            <person name="Ezra D."/>
            <person name="Gonzalez J."/>
            <person name="Henrissat B."/>
            <person name="Kuo A."/>
            <person name="Liang C."/>
            <person name="Lipzen A."/>
            <person name="Lutzoni F."/>
            <person name="Magnuson J."/>
            <person name="Mondo S."/>
            <person name="Nolan M."/>
            <person name="Ohm R."/>
            <person name="Pangilinan J."/>
            <person name="Park H.-J."/>
            <person name="Ramirez L."/>
            <person name="Alfaro M."/>
            <person name="Sun H."/>
            <person name="Tritt A."/>
            <person name="Yoshinaga Y."/>
            <person name="Zwiers L.-H."/>
            <person name="Turgeon B."/>
            <person name="Goodwin S."/>
            <person name="Spatafora J."/>
            <person name="Crous P."/>
            <person name="Grigoriev I."/>
        </authorList>
    </citation>
    <scope>NUCLEOTIDE SEQUENCE</scope>
    <source>
        <strain evidence="2">CBS 110217</strain>
    </source>
</reference>
<dbReference type="SUPFAM" id="SSF53474">
    <property type="entry name" value="alpha/beta-Hydrolases"/>
    <property type="match status" value="1"/>
</dbReference>
<feature type="domain" description="Xaa-Pro dipeptidyl-peptidase C-terminal" evidence="1">
    <location>
        <begin position="136"/>
        <end position="400"/>
    </location>
</feature>
<dbReference type="Pfam" id="PF08530">
    <property type="entry name" value="PepX_C"/>
    <property type="match status" value="1"/>
</dbReference>
<gene>
    <name evidence="2" type="ORF">EK21DRAFT_72732</name>
</gene>
<dbReference type="OrthoDB" id="2578740at2759"/>
<dbReference type="Gene3D" id="3.40.50.1820">
    <property type="entry name" value="alpha/beta hydrolase"/>
    <property type="match status" value="1"/>
</dbReference>
<accession>A0A9P4H3R7</accession>
<dbReference type="SMART" id="SM00939">
    <property type="entry name" value="PepX_C"/>
    <property type="match status" value="1"/>
</dbReference>
<comment type="caution">
    <text evidence="2">The sequence shown here is derived from an EMBL/GenBank/DDBJ whole genome shotgun (WGS) entry which is preliminary data.</text>
</comment>
<dbReference type="GO" id="GO:0008239">
    <property type="term" value="F:dipeptidyl-peptidase activity"/>
    <property type="evidence" value="ECO:0007669"/>
    <property type="project" value="InterPro"/>
</dbReference>
<dbReference type="InterPro" id="IPR008979">
    <property type="entry name" value="Galactose-bd-like_sf"/>
</dbReference>
<name>A0A9P4H3R7_9PLEO</name>
<dbReference type="PANTHER" id="PTHR43056">
    <property type="entry name" value="PEPTIDASE S9 PROLYL OLIGOPEPTIDASE"/>
    <property type="match status" value="1"/>
</dbReference>
<dbReference type="InterPro" id="IPR029058">
    <property type="entry name" value="AB_hydrolase_fold"/>
</dbReference>
<dbReference type="Gene3D" id="2.60.120.260">
    <property type="entry name" value="Galactose-binding domain-like"/>
    <property type="match status" value="1"/>
</dbReference>
<sequence>MTQWFIAAERPAHLTCMLPLEGLSDPYRENLCRGGVPNTPFFGFVGSFLYGSQKREDVAAMLHKYPLMNEYWEDKRPDISLIQCPAYVLASMSTGLHTVGSLRGFEDIPHEKKWLRLHSTQEWHDLYQDRSIVDFKKFLDFHMKGERNGWEETPKVRASASIDNLPFTTWPSPEAENTIFHLSADGTLQSTPSSITTGQLTYQSDAIVPNNDTDPEELSFTYTFQARTRLIGSSKAVLYMSCPDHDDLDVFVILRKADAHGKVLRNVNIPFAELKAIGGSGIEDVTDPQDVSKINVLQYIGPSGILRASHRAISPTLSKHNFPVHEHTSEEKITPGQVVKLEIGIWAAGIEFEEGERLVLRVSGHDMRMPEFEPLRGKFATGNKGRHVVHIGGEHDSHLVLPLMEC</sequence>
<dbReference type="AlphaFoldDB" id="A0A9P4H3R7"/>
<dbReference type="InterPro" id="IPR050585">
    <property type="entry name" value="Xaa-Pro_dipeptidyl-ppase/CocE"/>
</dbReference>
<dbReference type="EMBL" id="ML978232">
    <property type="protein sequence ID" value="KAF2027042.1"/>
    <property type="molecule type" value="Genomic_DNA"/>
</dbReference>
<keyword evidence="3" id="KW-1185">Reference proteome</keyword>
<evidence type="ECO:0000313" key="2">
    <source>
        <dbReference type="EMBL" id="KAF2027042.1"/>
    </source>
</evidence>
<evidence type="ECO:0000313" key="3">
    <source>
        <dbReference type="Proteomes" id="UP000799777"/>
    </source>
</evidence>
<dbReference type="SUPFAM" id="SSF49785">
    <property type="entry name" value="Galactose-binding domain-like"/>
    <property type="match status" value="1"/>
</dbReference>
<proteinExistence type="predicted"/>
<evidence type="ECO:0000259" key="1">
    <source>
        <dbReference type="SMART" id="SM00939"/>
    </source>
</evidence>